<evidence type="ECO:0000313" key="2">
    <source>
        <dbReference type="Proteomes" id="UP000682111"/>
    </source>
</evidence>
<name>A0A919WJY3_9BACI</name>
<proteinExistence type="predicted"/>
<evidence type="ECO:0000313" key="1">
    <source>
        <dbReference type="EMBL" id="GIN63107.1"/>
    </source>
</evidence>
<comment type="caution">
    <text evidence="1">The sequence shown here is derived from an EMBL/GenBank/DDBJ whole genome shotgun (WGS) entry which is preliminary data.</text>
</comment>
<dbReference type="OrthoDB" id="2352933at2"/>
<reference evidence="1" key="1">
    <citation type="submission" date="2021-03" db="EMBL/GenBank/DDBJ databases">
        <title>Antimicrobial resistance genes in bacteria isolated from Japanese honey, and their potential for conferring macrolide and lincosamide resistance in the American foulbrood pathogen Paenibacillus larvae.</title>
        <authorList>
            <person name="Okamoto M."/>
            <person name="Kumagai M."/>
            <person name="Kanamori H."/>
            <person name="Takamatsu D."/>
        </authorList>
    </citation>
    <scope>NUCLEOTIDE SEQUENCE</scope>
    <source>
        <strain evidence="1">J27TS8</strain>
    </source>
</reference>
<dbReference type="InterPro" id="IPR012674">
    <property type="entry name" value="Calycin"/>
</dbReference>
<dbReference type="AlphaFoldDB" id="A0A919WJY3"/>
<dbReference type="SUPFAM" id="SSF50814">
    <property type="entry name" value="Lipocalins"/>
    <property type="match status" value="1"/>
</dbReference>
<dbReference type="Proteomes" id="UP000682111">
    <property type="component" value="Unassembled WGS sequence"/>
</dbReference>
<dbReference type="InterPro" id="IPR015231">
    <property type="entry name" value="DUF1934"/>
</dbReference>
<protein>
    <submittedName>
        <fullName evidence="1">Beta-barrel protein YwiB</fullName>
    </submittedName>
</protein>
<organism evidence="1 2">
    <name type="scientific">Robertmurraya siralis</name>
    <dbReference type="NCBI Taxonomy" id="77777"/>
    <lineage>
        <taxon>Bacteria</taxon>
        <taxon>Bacillati</taxon>
        <taxon>Bacillota</taxon>
        <taxon>Bacilli</taxon>
        <taxon>Bacillales</taxon>
        <taxon>Bacillaceae</taxon>
        <taxon>Robertmurraya</taxon>
    </lineage>
</organism>
<gene>
    <name evidence="1" type="primary">ywiB</name>
    <name evidence="1" type="ORF">J27TS8_31000</name>
</gene>
<dbReference type="Pfam" id="PF09148">
    <property type="entry name" value="DUF1934"/>
    <property type="match status" value="1"/>
</dbReference>
<keyword evidence="2" id="KW-1185">Reference proteome</keyword>
<dbReference type="Gene3D" id="2.40.128.20">
    <property type="match status" value="1"/>
</dbReference>
<accession>A0A919WJY3</accession>
<sequence>MSGRPTEQKPVKINVNTTIWDNGEKETFELTTFGRYYEKRGSAFLQYEEIMEEGTVKSIVKISKDETLILRSGAVNMRMVFEANKKHPGRYETPFGTLGITTKTKSLVHRLENEAGRLSISYDLHMHGALAGMYQLDIKFEEEKK</sequence>
<dbReference type="EMBL" id="BORC01000005">
    <property type="protein sequence ID" value="GIN63107.1"/>
    <property type="molecule type" value="Genomic_DNA"/>
</dbReference>